<dbReference type="AlphaFoldDB" id="A0A4R8V3N3"/>
<dbReference type="Proteomes" id="UP000298173">
    <property type="component" value="Unassembled WGS sequence"/>
</dbReference>
<keyword evidence="3" id="KW-1185">Reference proteome</keyword>
<dbReference type="OrthoDB" id="3748887at2"/>
<dbReference type="EMBL" id="SOEY01000006">
    <property type="protein sequence ID" value="TFB76140.1"/>
    <property type="molecule type" value="Genomic_DNA"/>
</dbReference>
<reference evidence="2 3" key="1">
    <citation type="submission" date="2019-03" db="EMBL/GenBank/DDBJ databases">
        <title>Genomics of glacier-inhabiting Cryobacterium strains.</title>
        <authorList>
            <person name="Liu Q."/>
            <person name="Xin Y.-H."/>
        </authorList>
    </citation>
    <scope>NUCLEOTIDE SEQUENCE [LARGE SCALE GENOMIC DNA]</scope>
    <source>
        <strain evidence="2 3">HLT2-23</strain>
    </source>
</reference>
<keyword evidence="1" id="KW-1133">Transmembrane helix</keyword>
<protein>
    <submittedName>
        <fullName evidence="2">SHOCT domain-containing protein</fullName>
    </submittedName>
</protein>
<feature type="transmembrane region" description="Helical" evidence="1">
    <location>
        <begin position="12"/>
        <end position="30"/>
    </location>
</feature>
<evidence type="ECO:0000313" key="3">
    <source>
        <dbReference type="Proteomes" id="UP000298173"/>
    </source>
</evidence>
<comment type="caution">
    <text evidence="2">The sequence shown here is derived from an EMBL/GenBank/DDBJ whole genome shotgun (WGS) entry which is preliminary data.</text>
</comment>
<keyword evidence="1" id="KW-0472">Membrane</keyword>
<gene>
    <name evidence="2" type="ORF">E3O06_01770</name>
</gene>
<accession>A0A4R8V3N3</accession>
<evidence type="ECO:0000313" key="2">
    <source>
        <dbReference type="EMBL" id="TFB76140.1"/>
    </source>
</evidence>
<evidence type="ECO:0000256" key="1">
    <source>
        <dbReference type="SAM" id="Phobius"/>
    </source>
</evidence>
<name>A0A4R8V3N3_9MICO</name>
<proteinExistence type="predicted"/>
<organism evidence="2 3">
    <name type="scientific">Cryobacterium glaciale</name>
    <dbReference type="NCBI Taxonomy" id="1259145"/>
    <lineage>
        <taxon>Bacteria</taxon>
        <taxon>Bacillati</taxon>
        <taxon>Actinomycetota</taxon>
        <taxon>Actinomycetes</taxon>
        <taxon>Micrococcales</taxon>
        <taxon>Microbacteriaceae</taxon>
        <taxon>Cryobacterium</taxon>
    </lineage>
</organism>
<sequence>MMWGNGTMGWSWGFGLLAMVGIAILVYVIIRLSTKNVERGPSSPPPSAPSDLTSARKILDERFARGELTAEQYREQIRVLGEGR</sequence>
<keyword evidence="1" id="KW-0812">Transmembrane</keyword>